<keyword evidence="2" id="KW-0238">DNA-binding</keyword>
<organism evidence="6 7">
    <name type="scientific">Dorcoceras hygrometricum</name>
    <dbReference type="NCBI Taxonomy" id="472368"/>
    <lineage>
        <taxon>Eukaryota</taxon>
        <taxon>Viridiplantae</taxon>
        <taxon>Streptophyta</taxon>
        <taxon>Embryophyta</taxon>
        <taxon>Tracheophyta</taxon>
        <taxon>Spermatophyta</taxon>
        <taxon>Magnoliopsida</taxon>
        <taxon>eudicotyledons</taxon>
        <taxon>Gunneridae</taxon>
        <taxon>Pentapetalae</taxon>
        <taxon>asterids</taxon>
        <taxon>lamiids</taxon>
        <taxon>Lamiales</taxon>
        <taxon>Gesneriaceae</taxon>
        <taxon>Didymocarpoideae</taxon>
        <taxon>Trichosporeae</taxon>
        <taxon>Loxocarpinae</taxon>
        <taxon>Dorcoceras</taxon>
    </lineage>
</organism>
<evidence type="ECO:0000313" key="6">
    <source>
        <dbReference type="EMBL" id="KZV22153.1"/>
    </source>
</evidence>
<evidence type="ECO:0000256" key="2">
    <source>
        <dbReference type="ARBA" id="ARBA00023125"/>
    </source>
</evidence>
<evidence type="ECO:0000313" key="7">
    <source>
        <dbReference type="Proteomes" id="UP000250235"/>
    </source>
</evidence>
<protein>
    <submittedName>
        <fullName evidence="6">NAC domain-containing protein 90-like</fullName>
    </submittedName>
</protein>
<dbReference type="AlphaFoldDB" id="A0A2Z7AKB5"/>
<gene>
    <name evidence="6" type="ORF">F511_35769</name>
</gene>
<sequence length="241" mass="27558">MEEIAPGFRFYPTEEELVSFYLRSQLELEKLETINRVIPPVQIYQFEPWQLPKQCGELCQGDTEQWFFFVPKKENEARRGRPNRTTATGYWKATGSPSHVHAADGKSIGVKRSMVFYKGKAGSGRKTKWKMNEYTAIVQDSNTTVPKLRDEMSLCRVYIVSGSLRAFDRRPTTPGETSRGKINIAVENGTEVLHVSRDENSGDKNRSIGETSNQLLECNKENGGYEDMMFGLENLLELEWE</sequence>
<keyword evidence="7" id="KW-1185">Reference proteome</keyword>
<dbReference type="GO" id="GO:0006355">
    <property type="term" value="P:regulation of DNA-templated transcription"/>
    <property type="evidence" value="ECO:0007669"/>
    <property type="project" value="InterPro"/>
</dbReference>
<evidence type="ECO:0000259" key="5">
    <source>
        <dbReference type="PROSITE" id="PS51005"/>
    </source>
</evidence>
<keyword evidence="4" id="KW-0539">Nucleus</keyword>
<evidence type="ECO:0000256" key="1">
    <source>
        <dbReference type="ARBA" id="ARBA00023015"/>
    </source>
</evidence>
<proteinExistence type="predicted"/>
<keyword evidence="3" id="KW-0804">Transcription</keyword>
<dbReference type="Gene3D" id="2.170.150.80">
    <property type="entry name" value="NAC domain"/>
    <property type="match status" value="1"/>
</dbReference>
<keyword evidence="1" id="KW-0805">Transcription regulation</keyword>
<dbReference type="SUPFAM" id="SSF101941">
    <property type="entry name" value="NAC domain"/>
    <property type="match status" value="1"/>
</dbReference>
<dbReference type="PANTHER" id="PTHR31744">
    <property type="entry name" value="PROTEIN CUP-SHAPED COTYLEDON 2-RELATED"/>
    <property type="match status" value="1"/>
</dbReference>
<dbReference type="Pfam" id="PF02365">
    <property type="entry name" value="NAM"/>
    <property type="match status" value="1"/>
</dbReference>
<accession>A0A2Z7AKB5</accession>
<dbReference type="GO" id="GO:0003677">
    <property type="term" value="F:DNA binding"/>
    <property type="evidence" value="ECO:0007669"/>
    <property type="project" value="UniProtKB-KW"/>
</dbReference>
<dbReference type="OrthoDB" id="622307at2759"/>
<dbReference type="PROSITE" id="PS51005">
    <property type="entry name" value="NAC"/>
    <property type="match status" value="1"/>
</dbReference>
<feature type="domain" description="NAC" evidence="5">
    <location>
        <begin position="4"/>
        <end position="160"/>
    </location>
</feature>
<dbReference type="InterPro" id="IPR036093">
    <property type="entry name" value="NAC_dom_sf"/>
</dbReference>
<dbReference type="EMBL" id="KV014438">
    <property type="protein sequence ID" value="KZV22153.1"/>
    <property type="molecule type" value="Genomic_DNA"/>
</dbReference>
<evidence type="ECO:0000256" key="4">
    <source>
        <dbReference type="ARBA" id="ARBA00023242"/>
    </source>
</evidence>
<dbReference type="InterPro" id="IPR003441">
    <property type="entry name" value="NAC-dom"/>
</dbReference>
<name>A0A2Z7AKB5_9LAMI</name>
<dbReference type="PANTHER" id="PTHR31744:SF220">
    <property type="entry name" value="LOW QUALITY PROTEIN: NAC DOMAIN-CONTAINING PROTEIN 90-LIKE"/>
    <property type="match status" value="1"/>
</dbReference>
<reference evidence="6 7" key="1">
    <citation type="journal article" date="2015" name="Proc. Natl. Acad. Sci. U.S.A.">
        <title>The resurrection genome of Boea hygrometrica: A blueprint for survival of dehydration.</title>
        <authorList>
            <person name="Xiao L."/>
            <person name="Yang G."/>
            <person name="Zhang L."/>
            <person name="Yang X."/>
            <person name="Zhao S."/>
            <person name="Ji Z."/>
            <person name="Zhou Q."/>
            <person name="Hu M."/>
            <person name="Wang Y."/>
            <person name="Chen M."/>
            <person name="Xu Y."/>
            <person name="Jin H."/>
            <person name="Xiao X."/>
            <person name="Hu G."/>
            <person name="Bao F."/>
            <person name="Hu Y."/>
            <person name="Wan P."/>
            <person name="Li L."/>
            <person name="Deng X."/>
            <person name="Kuang T."/>
            <person name="Xiang C."/>
            <person name="Zhu J.K."/>
            <person name="Oliver M.J."/>
            <person name="He Y."/>
        </authorList>
    </citation>
    <scope>NUCLEOTIDE SEQUENCE [LARGE SCALE GENOMIC DNA]</scope>
    <source>
        <strain evidence="7">cv. XS01</strain>
    </source>
</reference>
<dbReference type="Proteomes" id="UP000250235">
    <property type="component" value="Unassembled WGS sequence"/>
</dbReference>
<evidence type="ECO:0000256" key="3">
    <source>
        <dbReference type="ARBA" id="ARBA00023163"/>
    </source>
</evidence>